<reference evidence="2" key="1">
    <citation type="submission" date="2013-04" db="UniProtKB">
        <authorList>
            <consortium name="EnsemblPlants"/>
        </authorList>
    </citation>
    <scope>IDENTIFICATION</scope>
</reference>
<dbReference type="OMA" id="QCCCQRS"/>
<evidence type="ECO:0008006" key="4">
    <source>
        <dbReference type="Google" id="ProtNLM"/>
    </source>
</evidence>
<accession>J3LEM9</accession>
<sequence length="79" mass="8662">MATTRRMHNTLAAIFVALVIMSSTLPSCNAVDEGTCYDALFCRGDVCKLRCKYLGYPRDAPSYCKSKPDGSGQCCCERP</sequence>
<dbReference type="EnsemblPlants" id="OB02G30960.1">
    <property type="protein sequence ID" value="OB02G30960.1"/>
    <property type="gene ID" value="OB02G30960"/>
</dbReference>
<name>J3LEM9_ORYBR</name>
<evidence type="ECO:0000313" key="2">
    <source>
        <dbReference type="EnsemblPlants" id="OB02G30960.1"/>
    </source>
</evidence>
<proteinExistence type="predicted"/>
<dbReference type="Gramene" id="OB02G30960.1">
    <property type="protein sequence ID" value="OB02G30960.1"/>
    <property type="gene ID" value="OB02G30960"/>
</dbReference>
<protein>
    <recommendedName>
        <fullName evidence="4">Knottin scorpion toxin-like domain-containing protein</fullName>
    </recommendedName>
</protein>
<feature type="chain" id="PRO_5003772237" description="Knottin scorpion toxin-like domain-containing protein" evidence="1">
    <location>
        <begin position="31"/>
        <end position="79"/>
    </location>
</feature>
<evidence type="ECO:0000313" key="3">
    <source>
        <dbReference type="Proteomes" id="UP000006038"/>
    </source>
</evidence>
<evidence type="ECO:0000256" key="1">
    <source>
        <dbReference type="SAM" id="SignalP"/>
    </source>
</evidence>
<organism evidence="2">
    <name type="scientific">Oryza brachyantha</name>
    <name type="common">malo sina</name>
    <dbReference type="NCBI Taxonomy" id="4533"/>
    <lineage>
        <taxon>Eukaryota</taxon>
        <taxon>Viridiplantae</taxon>
        <taxon>Streptophyta</taxon>
        <taxon>Embryophyta</taxon>
        <taxon>Tracheophyta</taxon>
        <taxon>Spermatophyta</taxon>
        <taxon>Magnoliopsida</taxon>
        <taxon>Liliopsida</taxon>
        <taxon>Poales</taxon>
        <taxon>Poaceae</taxon>
        <taxon>BOP clade</taxon>
        <taxon>Oryzoideae</taxon>
        <taxon>Oryzeae</taxon>
        <taxon>Oryzinae</taxon>
        <taxon>Oryza</taxon>
    </lineage>
</organism>
<keyword evidence="3" id="KW-1185">Reference proteome</keyword>
<keyword evidence="1" id="KW-0732">Signal</keyword>
<dbReference type="HOGENOM" id="CLU_2609856_0_0_1"/>
<dbReference type="AlphaFoldDB" id="J3LEM9"/>
<dbReference type="Proteomes" id="UP000006038">
    <property type="component" value="Unassembled WGS sequence"/>
</dbReference>
<feature type="signal peptide" evidence="1">
    <location>
        <begin position="1"/>
        <end position="30"/>
    </location>
</feature>